<proteinExistence type="predicted"/>
<dbReference type="Pfam" id="PF01344">
    <property type="entry name" value="Kelch_1"/>
    <property type="match status" value="1"/>
</dbReference>
<organism evidence="2">
    <name type="scientific">Oikopleura dioica</name>
    <name type="common">Tunicate</name>
    <dbReference type="NCBI Taxonomy" id="34765"/>
    <lineage>
        <taxon>Eukaryota</taxon>
        <taxon>Metazoa</taxon>
        <taxon>Chordata</taxon>
        <taxon>Tunicata</taxon>
        <taxon>Appendicularia</taxon>
        <taxon>Copelata</taxon>
        <taxon>Oikopleuridae</taxon>
        <taxon>Oikopleura</taxon>
    </lineage>
</organism>
<dbReference type="EMBL" id="FN653026">
    <property type="protein sequence ID" value="CBY07737.1"/>
    <property type="molecule type" value="Genomic_DNA"/>
</dbReference>
<protein>
    <submittedName>
        <fullName evidence="2">Uncharacterized protein</fullName>
    </submittedName>
</protein>
<keyword evidence="3" id="KW-1185">Reference proteome</keyword>
<dbReference type="SUPFAM" id="SSF117281">
    <property type="entry name" value="Kelch motif"/>
    <property type="match status" value="1"/>
</dbReference>
<reference evidence="2" key="1">
    <citation type="journal article" date="2010" name="Science">
        <title>Plasticity of animal genome architecture unmasked by rapid evolution of a pelagic tunicate.</title>
        <authorList>
            <person name="Denoeud F."/>
            <person name="Henriet S."/>
            <person name="Mungpakdee S."/>
            <person name="Aury J.M."/>
            <person name="Da Silva C."/>
            <person name="Brinkmann H."/>
            <person name="Mikhaleva J."/>
            <person name="Olsen L.C."/>
            <person name="Jubin C."/>
            <person name="Canestro C."/>
            <person name="Bouquet J.M."/>
            <person name="Danks G."/>
            <person name="Poulain J."/>
            <person name="Campsteijn C."/>
            <person name="Adamski M."/>
            <person name="Cross I."/>
            <person name="Yadetie F."/>
            <person name="Muffato M."/>
            <person name="Louis A."/>
            <person name="Butcher S."/>
            <person name="Tsagkogeorga G."/>
            <person name="Konrad A."/>
            <person name="Singh S."/>
            <person name="Jensen M.F."/>
            <person name="Cong E.H."/>
            <person name="Eikeseth-Otteraa H."/>
            <person name="Noel B."/>
            <person name="Anthouard V."/>
            <person name="Porcel B.M."/>
            <person name="Kachouri-Lafond R."/>
            <person name="Nishino A."/>
            <person name="Ugolini M."/>
            <person name="Chourrout P."/>
            <person name="Nishida H."/>
            <person name="Aasland R."/>
            <person name="Huzurbazar S."/>
            <person name="Westhof E."/>
            <person name="Delsuc F."/>
            <person name="Lehrach H."/>
            <person name="Reinhardt R."/>
            <person name="Weissenbach J."/>
            <person name="Roy S.W."/>
            <person name="Artiguenave F."/>
            <person name="Postlethwait J.H."/>
            <person name="Manak J.R."/>
            <person name="Thompson E.M."/>
            <person name="Jaillon O."/>
            <person name="Du Pasquier L."/>
            <person name="Boudinot P."/>
            <person name="Liberles D.A."/>
            <person name="Volff J.N."/>
            <person name="Philippe H."/>
            <person name="Lenhard B."/>
            <person name="Roest Crollius H."/>
            <person name="Wincker P."/>
            <person name="Chourrout D."/>
        </authorList>
    </citation>
    <scope>NUCLEOTIDE SEQUENCE [LARGE SCALE GENOMIC DNA]</scope>
</reference>
<accession>E4X686</accession>
<dbReference type="Proteomes" id="UP000001307">
    <property type="component" value="Unassembled WGS sequence"/>
</dbReference>
<sequence length="382" mass="42557">MKLFALNLSFCAAETLLVPVTPPPLCPDLDKNEICSTECSDGRDQCYDECAGDYSCVNRCNSTWLNCLESCPCSSGCPDGCIGCPHPVCEATEQYLFMINYNWASENKALHLRLSDNSFIESNFNYHYEYMDVDDACVSYIKGQHFFIGGYYNPRAIIKVTDCEFKLQSQELTIPHIGGMWGSCETYNDVAQLCFYDGGVGARDCQTFDSESEIGTFSESTHPHDWSAMAVYDDKMWVVGGCDPDNYSNCHNHVEYYTQGEYSWQMGPAHPSSEIYAGVVLGDASGVYTFGGRGGNNARSVYRMRNGSWSFLGQMTEATAYSYYFTSGKIVGDYAYVGENSFEKVSLKDGVLPLSTNIGPETDDLRLYYAAMILTDQLICIN</sequence>
<name>E4X686_OIKDI</name>
<evidence type="ECO:0000313" key="2">
    <source>
        <dbReference type="EMBL" id="CBY07737.1"/>
    </source>
</evidence>
<gene>
    <name evidence="2" type="ORF">GSOID_T00002729001</name>
</gene>
<dbReference type="InterPro" id="IPR015915">
    <property type="entry name" value="Kelch-typ_b-propeller"/>
</dbReference>
<evidence type="ECO:0000313" key="3">
    <source>
        <dbReference type="Proteomes" id="UP000001307"/>
    </source>
</evidence>
<keyword evidence="1" id="KW-0880">Kelch repeat</keyword>
<dbReference type="InterPro" id="IPR006652">
    <property type="entry name" value="Kelch_1"/>
</dbReference>
<evidence type="ECO:0000256" key="1">
    <source>
        <dbReference type="ARBA" id="ARBA00022441"/>
    </source>
</evidence>
<dbReference type="AlphaFoldDB" id="E4X686"/>
<dbReference type="Gene3D" id="2.120.10.80">
    <property type="entry name" value="Kelch-type beta propeller"/>
    <property type="match status" value="1"/>
</dbReference>
<dbReference type="InParanoid" id="E4X686"/>
<dbReference type="OrthoDB" id="45365at2759"/>